<sequence length="467" mass="52547">MNKKRIITTALFSIIIIFVFSVNTYNTSAAESVKRIHNGVFIDTVNISGMTQAEAEEAVSDFLTELQKKEIAIQVGSKVVYSTMGELGYTYEPNNYIKQALRLATSGNVIKKYKDIKDIEHGNIIYPLTFSFDENRLRELIAGEVSYYNIEPVNATFSRKNNEFVYVDHVIGSKVDVDQTFELIRQNINSWNRLDMFVEAVMVDDMPAYTREDLENSNSILGEFTTEYTSSAEGRAANLANGARLMNNTVLYPGETFSTIDALMPFTYENGYFDAGAYINGRIVDDNIGGGACQVSTTLYNALLLSEIDIVSRQAHSMTVSYVPLSMDAAVSETGGKDLLFKNNTDLPILIEAFSKDRKITFRIWGHETRDTKNRTVKYENKVVSETAPPSKDIITKDPTQPTTYKKVTQKAKTGYRTELYKVVYENGKEVSRTKINSSYYAAEPNHVTVGTKEVKKDNKDNKDKND</sequence>
<evidence type="ECO:0000259" key="3">
    <source>
        <dbReference type="PROSITE" id="PS51109"/>
    </source>
</evidence>
<dbReference type="Pfam" id="PF04294">
    <property type="entry name" value="VanW"/>
    <property type="match status" value="1"/>
</dbReference>
<feature type="region of interest" description="Disordered" evidence="2">
    <location>
        <begin position="438"/>
        <end position="467"/>
    </location>
</feature>
<dbReference type="AlphaFoldDB" id="A0A8J7H8G4"/>
<protein>
    <submittedName>
        <fullName evidence="4">VanW family protein</fullName>
    </submittedName>
</protein>
<gene>
    <name evidence="4" type="ORF">I5677_04905</name>
</gene>
<dbReference type="PANTHER" id="PTHR35788:SF1">
    <property type="entry name" value="EXPORTED PROTEIN"/>
    <property type="match status" value="1"/>
</dbReference>
<dbReference type="Pfam" id="PF12229">
    <property type="entry name" value="PG_binding_4"/>
    <property type="match status" value="1"/>
</dbReference>
<feature type="compositionally biased region" description="Basic and acidic residues" evidence="2">
    <location>
        <begin position="453"/>
        <end position="467"/>
    </location>
</feature>
<keyword evidence="1" id="KW-0732">Signal</keyword>
<dbReference type="PANTHER" id="PTHR35788">
    <property type="entry name" value="EXPORTED PROTEIN-RELATED"/>
    <property type="match status" value="1"/>
</dbReference>
<dbReference type="InterPro" id="IPR052913">
    <property type="entry name" value="Glycopeptide_resist_protein"/>
</dbReference>
<dbReference type="EMBL" id="JAEAGR010000003">
    <property type="protein sequence ID" value="MBH1940235.1"/>
    <property type="molecule type" value="Genomic_DNA"/>
</dbReference>
<dbReference type="InterPro" id="IPR022029">
    <property type="entry name" value="YoaR-like_PG-bd"/>
</dbReference>
<dbReference type="PROSITE" id="PS51109">
    <property type="entry name" value="G5"/>
    <property type="match status" value="1"/>
</dbReference>
<keyword evidence="5" id="KW-1185">Reference proteome</keyword>
<accession>A0A8J7H8G4</accession>
<evidence type="ECO:0000313" key="4">
    <source>
        <dbReference type="EMBL" id="MBH1940235.1"/>
    </source>
</evidence>
<dbReference type="Proteomes" id="UP000623269">
    <property type="component" value="Unassembled WGS sequence"/>
</dbReference>
<dbReference type="InterPro" id="IPR011098">
    <property type="entry name" value="G5_dom"/>
</dbReference>
<dbReference type="RefSeq" id="WP_197660451.1">
    <property type="nucleotide sequence ID" value="NZ_JAEAGR010000003.1"/>
</dbReference>
<organism evidence="4 5">
    <name type="scientific">Mobilitalea sibirica</name>
    <dbReference type="NCBI Taxonomy" id="1462919"/>
    <lineage>
        <taxon>Bacteria</taxon>
        <taxon>Bacillati</taxon>
        <taxon>Bacillota</taxon>
        <taxon>Clostridia</taxon>
        <taxon>Lachnospirales</taxon>
        <taxon>Lachnospiraceae</taxon>
        <taxon>Mobilitalea</taxon>
    </lineage>
</organism>
<feature type="domain" description="G5" evidence="3">
    <location>
        <begin position="373"/>
        <end position="454"/>
    </location>
</feature>
<evidence type="ECO:0000256" key="1">
    <source>
        <dbReference type="ARBA" id="ARBA00022729"/>
    </source>
</evidence>
<evidence type="ECO:0000313" key="5">
    <source>
        <dbReference type="Proteomes" id="UP000623269"/>
    </source>
</evidence>
<evidence type="ECO:0000256" key="2">
    <source>
        <dbReference type="SAM" id="MobiDB-lite"/>
    </source>
</evidence>
<dbReference type="Gene3D" id="2.20.230.10">
    <property type="entry name" value="Resuscitation-promoting factor rpfb"/>
    <property type="match status" value="1"/>
</dbReference>
<dbReference type="Pfam" id="PF07501">
    <property type="entry name" value="G5"/>
    <property type="match status" value="1"/>
</dbReference>
<dbReference type="InterPro" id="IPR007391">
    <property type="entry name" value="Vancomycin_resist_VanW"/>
</dbReference>
<proteinExistence type="predicted"/>
<reference evidence="4" key="1">
    <citation type="submission" date="2020-12" db="EMBL/GenBank/DDBJ databases">
        <title>M. sibirica DSM 26468T genome.</title>
        <authorList>
            <person name="Thieme N."/>
            <person name="Rettenmaier R."/>
            <person name="Zverlov V."/>
            <person name="Liebl W."/>
        </authorList>
    </citation>
    <scope>NUCLEOTIDE SEQUENCE</scope>
    <source>
        <strain evidence="4">DSM 26468</strain>
    </source>
</reference>
<comment type="caution">
    <text evidence="4">The sequence shown here is derived from an EMBL/GenBank/DDBJ whole genome shotgun (WGS) entry which is preliminary data.</text>
</comment>
<dbReference type="SMART" id="SM01208">
    <property type="entry name" value="G5"/>
    <property type="match status" value="1"/>
</dbReference>
<name>A0A8J7H8G4_9FIRM</name>